<dbReference type="Proteomes" id="UP000005220">
    <property type="component" value="Chromosome 2"/>
</dbReference>
<keyword evidence="3" id="KW-1185">Reference proteome</keyword>
<dbReference type="KEGG" id="kaf:KAFR_0B02780"/>
<dbReference type="OrthoDB" id="4088353at2759"/>
<dbReference type="InParanoid" id="H2AQC5"/>
<dbReference type="FunCoup" id="H2AQC5">
    <property type="interactions" value="39"/>
</dbReference>
<reference evidence="2 3" key="1">
    <citation type="journal article" date="2011" name="Proc. Natl. Acad. Sci. U.S.A.">
        <title>Evolutionary erosion of yeast sex chromosomes by mating-type switching accidents.</title>
        <authorList>
            <person name="Gordon J.L."/>
            <person name="Armisen D."/>
            <person name="Proux-Wera E."/>
            <person name="Oheigeartaigh S.S."/>
            <person name="Byrne K.P."/>
            <person name="Wolfe K.H."/>
        </authorList>
    </citation>
    <scope>NUCLEOTIDE SEQUENCE [LARGE SCALE GENOMIC DNA]</scope>
    <source>
        <strain evidence="3">ATCC 22294 / BCRC 22015 / CBS 2517 / CECT 1963 / NBRC 1671 / NRRL Y-8276</strain>
    </source>
</reference>
<evidence type="ECO:0000313" key="3">
    <source>
        <dbReference type="Proteomes" id="UP000005220"/>
    </source>
</evidence>
<protein>
    <submittedName>
        <fullName evidence="2">Uncharacterized protein</fullName>
    </submittedName>
</protein>
<evidence type="ECO:0000256" key="1">
    <source>
        <dbReference type="SAM" id="MobiDB-lite"/>
    </source>
</evidence>
<dbReference type="GO" id="GO:0035556">
    <property type="term" value="P:intracellular signal transduction"/>
    <property type="evidence" value="ECO:0007669"/>
    <property type="project" value="EnsemblFungi"/>
</dbReference>
<organism evidence="2 3">
    <name type="scientific">Kazachstania africana (strain ATCC 22294 / BCRC 22015 / CBS 2517 / CECT 1963 / NBRC 1671 / NRRL Y-8276)</name>
    <name type="common">Yeast</name>
    <name type="synonym">Kluyveromyces africanus</name>
    <dbReference type="NCBI Taxonomy" id="1071382"/>
    <lineage>
        <taxon>Eukaryota</taxon>
        <taxon>Fungi</taxon>
        <taxon>Dikarya</taxon>
        <taxon>Ascomycota</taxon>
        <taxon>Saccharomycotina</taxon>
        <taxon>Saccharomycetes</taxon>
        <taxon>Saccharomycetales</taxon>
        <taxon>Saccharomycetaceae</taxon>
        <taxon>Kazachstania</taxon>
    </lineage>
</organism>
<proteinExistence type="predicted"/>
<dbReference type="HOGENOM" id="CLU_041586_0_0_1"/>
<feature type="region of interest" description="Disordered" evidence="1">
    <location>
        <begin position="37"/>
        <end position="109"/>
    </location>
</feature>
<name>H2AQC5_KAZAF</name>
<feature type="compositionally biased region" description="Polar residues" evidence="1">
    <location>
        <begin position="37"/>
        <end position="47"/>
    </location>
</feature>
<dbReference type="GeneID" id="13882956"/>
<dbReference type="AlphaFoldDB" id="H2AQC5"/>
<gene>
    <name evidence="2" type="primary">KAFR0B02780</name>
    <name evidence="2" type="ORF">KAFR_0B02780</name>
</gene>
<accession>H2AQC5</accession>
<dbReference type="eggNOG" id="ENOG502SGNS">
    <property type="taxonomic scope" value="Eukaryota"/>
</dbReference>
<dbReference type="RefSeq" id="XP_003955710.1">
    <property type="nucleotide sequence ID" value="XM_003955661.1"/>
</dbReference>
<feature type="compositionally biased region" description="Basic and acidic residues" evidence="1">
    <location>
        <begin position="67"/>
        <end position="85"/>
    </location>
</feature>
<dbReference type="EMBL" id="HE650822">
    <property type="protein sequence ID" value="CCF56575.1"/>
    <property type="molecule type" value="Genomic_DNA"/>
</dbReference>
<evidence type="ECO:0000313" key="2">
    <source>
        <dbReference type="EMBL" id="CCF56575.1"/>
    </source>
</evidence>
<sequence>MLLYVNNGIVNNTSQIKHYKNIMNGFYSRKRSVSTSNVTPSLSSMMSQVKRKTSLVEEPRLSISKRRYSDNLRIETHPLDNRNDDADNTNNDAYDEDEEDPMTGQDSDVTPNVKLLNIHDLDLTDNKWTPEYIQCFIEPIYSRSKRQAAKTYTTNETIFTKLHYELEPWPTSREKNETDVTTTTTLLPNRRMRQKTENSNFWKLLAVETSCIQNQRLPEVYINNRTMAQLNVSNYKELNYSDDIKLAILTKLKLWTENNCRSDLFGEVTPWNLEFKLVCNQDSVVTDSSIVRAHSNVVPWLRDNDKKMMKPCGKLKLGRSHKNEIQYVVKGWCDSRFT</sequence>